<dbReference type="Pfam" id="PF01973">
    <property type="entry name" value="MptE-like"/>
    <property type="match status" value="1"/>
</dbReference>
<dbReference type="GeneID" id="26735269"/>
<evidence type="ECO:0000256" key="3">
    <source>
        <dbReference type="ARBA" id="ARBA00022777"/>
    </source>
</evidence>
<dbReference type="SUPFAM" id="SSF63999">
    <property type="entry name" value="Thiamin pyrophosphokinase, catalytic domain"/>
    <property type="match status" value="1"/>
</dbReference>
<comment type="function">
    <text evidence="5">Catalyzes the transfer of diphosphate from ATP to 6-hydroxymethyl-7,8-dihydropterin (6-HMD), leading to 6-hydroxymethyl-7,8-dihydropterin diphosphate (6-HMDP).</text>
</comment>
<dbReference type="GO" id="GO:0009229">
    <property type="term" value="P:thiamine diphosphate biosynthetic process"/>
    <property type="evidence" value="ECO:0007669"/>
    <property type="project" value="InterPro"/>
</dbReference>
<dbReference type="InterPro" id="IPR027510">
    <property type="entry name" value="HMPDK_MptE"/>
</dbReference>
<keyword evidence="2 5" id="KW-0547">Nucleotide-binding</keyword>
<comment type="pathway">
    <text evidence="5">Cofactor biosynthesis; 5,6,7,8-tetrahydromethanopterin biosynthesis.</text>
</comment>
<dbReference type="GO" id="GO:2001118">
    <property type="term" value="P:tetrahydromethanopterin biosynthetic process"/>
    <property type="evidence" value="ECO:0007669"/>
    <property type="project" value="UniProtKB-UniRule"/>
</dbReference>
<dbReference type="GO" id="GO:0004788">
    <property type="term" value="F:thiamine diphosphokinase activity"/>
    <property type="evidence" value="ECO:0007669"/>
    <property type="project" value="InterPro"/>
</dbReference>
<keyword evidence="3 5" id="KW-0418">Kinase</keyword>
<dbReference type="PANTHER" id="PTHR39648:SF1">
    <property type="entry name" value="6-HYDROXYMETHYL-7,8-DIHYDROPTERIN PYROPHOSPHOKINASE"/>
    <property type="match status" value="1"/>
</dbReference>
<dbReference type="GO" id="GO:0000287">
    <property type="term" value="F:magnesium ion binding"/>
    <property type="evidence" value="ECO:0007669"/>
    <property type="project" value="UniProtKB-UniRule"/>
</dbReference>
<comment type="cofactor">
    <cofactor evidence="5">
        <name>Mg(2+)</name>
        <dbReference type="ChEBI" id="CHEBI:18420"/>
    </cofactor>
</comment>
<organism evidence="7 8">
    <name type="scientific">Methanobrevibacter millerae</name>
    <dbReference type="NCBI Taxonomy" id="230361"/>
    <lineage>
        <taxon>Archaea</taxon>
        <taxon>Methanobacteriati</taxon>
        <taxon>Methanobacteriota</taxon>
        <taxon>Methanomada group</taxon>
        <taxon>Methanobacteria</taxon>
        <taxon>Methanobacteriales</taxon>
        <taxon>Methanobacteriaceae</taxon>
        <taxon>Methanobrevibacter</taxon>
    </lineage>
</organism>
<feature type="domain" description="6-hydroxymethylpterin diphosphokinase MptE-like" evidence="6">
    <location>
        <begin position="45"/>
        <end position="191"/>
    </location>
</feature>
<dbReference type="AlphaFoldDB" id="A0A0U3E9G7"/>
<dbReference type="RefSeq" id="WP_058738446.1">
    <property type="nucleotide sequence ID" value="NZ_CP011266.1"/>
</dbReference>
<dbReference type="InterPro" id="IPR002826">
    <property type="entry name" value="MptE-like"/>
</dbReference>
<evidence type="ECO:0000313" key="8">
    <source>
        <dbReference type="Proteomes" id="UP000067738"/>
    </source>
</evidence>
<evidence type="ECO:0000313" key="7">
    <source>
        <dbReference type="EMBL" id="ALT68097.1"/>
    </source>
</evidence>
<dbReference type="GO" id="GO:0003848">
    <property type="term" value="F:2-amino-4-hydroxy-6-hydroxymethyldihydropteridine diphosphokinase activity"/>
    <property type="evidence" value="ECO:0007669"/>
    <property type="project" value="UniProtKB-UniRule"/>
</dbReference>
<keyword evidence="5" id="KW-0460">Magnesium</keyword>
<keyword evidence="4 5" id="KW-0067">ATP-binding</keyword>
<dbReference type="UniPathway" id="UPA00065"/>
<dbReference type="EC" id="2.7.6.3" evidence="5"/>
<dbReference type="EMBL" id="CP011266">
    <property type="protein sequence ID" value="ALT68097.1"/>
    <property type="molecule type" value="Genomic_DNA"/>
</dbReference>
<evidence type="ECO:0000256" key="2">
    <source>
        <dbReference type="ARBA" id="ARBA00022741"/>
    </source>
</evidence>
<evidence type="ECO:0000256" key="1">
    <source>
        <dbReference type="ARBA" id="ARBA00022679"/>
    </source>
</evidence>
<comment type="similarity">
    <text evidence="5">Belongs to the archaeal 6-HMPDK family.</text>
</comment>
<dbReference type="KEGG" id="mmil:sm9_0295"/>
<protein>
    <recommendedName>
        <fullName evidence="5">6-hydroxymethyl-7,8-dihydropterin pyrophosphokinase</fullName>
        <shortName evidence="5">HPPK</shortName>
        <ecNumber evidence="5">2.7.6.3</ecNumber>
    </recommendedName>
    <alternativeName>
        <fullName evidence="5">2-amino-4-hydroxy-6-hydroxymethyldihydropteridine pyrophosphokinase</fullName>
    </alternativeName>
    <alternativeName>
        <fullName evidence="5">6-hydroxymethyl-7,8-dihydropterin diphosphokinase</fullName>
        <shortName evidence="5">6-HMPDK</shortName>
    </alternativeName>
    <alternativeName>
        <fullName evidence="5">7,8-dihydro-6-hydroxymethylpterin diphosphokinase</fullName>
    </alternativeName>
    <alternativeName>
        <fullName evidence="5">7,8-dihydro-6-hydroxymethylpterin pyrophosphokinase</fullName>
        <shortName evidence="5">PPPK</shortName>
    </alternativeName>
</protein>
<dbReference type="HAMAP" id="MF_02131">
    <property type="entry name" value="HMPDK_arch"/>
    <property type="match status" value="1"/>
</dbReference>
<dbReference type="PANTHER" id="PTHR39648">
    <property type="entry name" value="6-HYDROXYMETHYL-7,8-DIHYDROPTERIN PYROPHOSPHOKINASE"/>
    <property type="match status" value="1"/>
</dbReference>
<gene>
    <name evidence="5" type="primary">mptE</name>
    <name evidence="7" type="ORF">sm9_0295</name>
</gene>
<keyword evidence="8" id="KW-1185">Reference proteome</keyword>
<keyword evidence="1 5" id="KW-0808">Transferase</keyword>
<dbReference type="GO" id="GO:0005524">
    <property type="term" value="F:ATP binding"/>
    <property type="evidence" value="ECO:0007669"/>
    <property type="project" value="UniProtKB-UniRule"/>
</dbReference>
<dbReference type="Proteomes" id="UP000067738">
    <property type="component" value="Chromosome"/>
</dbReference>
<evidence type="ECO:0000256" key="5">
    <source>
        <dbReference type="HAMAP-Rule" id="MF_02131"/>
    </source>
</evidence>
<sequence length="239" mass="26372">MEFGEWNIYYKEILDDFGFSREDDEKCGQLLDEILAEEGCLTLEDLSKIVGFSDKFIVFGAGPSVKDHIKLLKEKYDLKDYVLVAADGATTAMIEEKLAPDIVVTDLDGNLDDILIANLKGANIVVHAHGDNADKIVNVTSFFTNVLGTTQAQPVGNVYNFGGFTDGDRAIFLAVALNASEITLAGMDFGDIVTKYSRPNLPTVTGPADEIKRKKLQYAEKLTKWIIENENVDIINLKE</sequence>
<comment type="catalytic activity">
    <reaction evidence="5">
        <text>6-hydroxymethyl-7,8-dihydropterin + ATP = (7,8-dihydropterin-6-yl)methyl diphosphate + AMP + H(+)</text>
        <dbReference type="Rhea" id="RHEA:11412"/>
        <dbReference type="ChEBI" id="CHEBI:15378"/>
        <dbReference type="ChEBI" id="CHEBI:30616"/>
        <dbReference type="ChEBI" id="CHEBI:44841"/>
        <dbReference type="ChEBI" id="CHEBI:72950"/>
        <dbReference type="ChEBI" id="CHEBI:456215"/>
        <dbReference type="EC" id="2.7.6.3"/>
    </reaction>
</comment>
<dbReference type="GO" id="GO:0016301">
    <property type="term" value="F:kinase activity"/>
    <property type="evidence" value="ECO:0007669"/>
    <property type="project" value="UniProtKB-KW"/>
</dbReference>
<evidence type="ECO:0000256" key="4">
    <source>
        <dbReference type="ARBA" id="ARBA00022840"/>
    </source>
</evidence>
<proteinExistence type="inferred from homology"/>
<name>A0A0U3E9G7_9EURY</name>
<dbReference type="OrthoDB" id="34207at2157"/>
<reference evidence="7 8" key="1">
    <citation type="submission" date="2015-04" db="EMBL/GenBank/DDBJ databases">
        <title>The complete genome sequence of the rumen methanogen Methanobrevibacter millerae SM9.</title>
        <authorList>
            <person name="Leahy S.C."/>
            <person name="Kelly W.J."/>
            <person name="Pacheco D.M."/>
            <person name="Li D."/>
            <person name="Altermann E."/>
            <person name="Attwood G.T."/>
        </authorList>
    </citation>
    <scope>NUCLEOTIDE SEQUENCE [LARGE SCALE GENOMIC DNA]</scope>
    <source>
        <strain evidence="7 8">SM9</strain>
    </source>
</reference>
<dbReference type="PATRIC" id="fig|230361.4.peg.309"/>
<accession>A0A0U3E9G7</accession>
<evidence type="ECO:0000259" key="6">
    <source>
        <dbReference type="Pfam" id="PF01973"/>
    </source>
</evidence>
<dbReference type="InterPro" id="IPR036759">
    <property type="entry name" value="TPK_catalytic_sf"/>
</dbReference>